<evidence type="ECO:0000256" key="1">
    <source>
        <dbReference type="SAM" id="MobiDB-lite"/>
    </source>
</evidence>
<reference evidence="2" key="1">
    <citation type="submission" date="2021-01" db="EMBL/GenBank/DDBJ databases">
        <authorList>
            <person name="Corre E."/>
            <person name="Pelletier E."/>
            <person name="Niang G."/>
            <person name="Scheremetjew M."/>
            <person name="Finn R."/>
            <person name="Kale V."/>
            <person name="Holt S."/>
            <person name="Cochrane G."/>
            <person name="Meng A."/>
            <person name="Brown T."/>
            <person name="Cohen L."/>
        </authorList>
    </citation>
    <scope>NUCLEOTIDE SEQUENCE</scope>
    <source>
        <strain evidence="2">SM1012Den-03</strain>
    </source>
</reference>
<feature type="compositionally biased region" description="Polar residues" evidence="1">
    <location>
        <begin position="1267"/>
        <end position="1276"/>
    </location>
</feature>
<feature type="compositionally biased region" description="Acidic residues" evidence="1">
    <location>
        <begin position="712"/>
        <end position="722"/>
    </location>
</feature>
<gene>
    <name evidence="2" type="ORF">SMAR0320_LOCUS15657</name>
</gene>
<dbReference type="EMBL" id="HBGZ01021771">
    <property type="protein sequence ID" value="CAD9616358.1"/>
    <property type="molecule type" value="Transcribed_RNA"/>
</dbReference>
<feature type="region of interest" description="Disordered" evidence="1">
    <location>
        <begin position="223"/>
        <end position="272"/>
    </location>
</feature>
<feature type="compositionally biased region" description="Polar residues" evidence="1">
    <location>
        <begin position="673"/>
        <end position="682"/>
    </location>
</feature>
<organism evidence="2">
    <name type="scientific">Skeletonema marinoi</name>
    <dbReference type="NCBI Taxonomy" id="267567"/>
    <lineage>
        <taxon>Eukaryota</taxon>
        <taxon>Sar</taxon>
        <taxon>Stramenopiles</taxon>
        <taxon>Ochrophyta</taxon>
        <taxon>Bacillariophyta</taxon>
        <taxon>Coscinodiscophyceae</taxon>
        <taxon>Thalassiosirophycidae</taxon>
        <taxon>Thalassiosirales</taxon>
        <taxon>Skeletonemataceae</taxon>
        <taxon>Skeletonema</taxon>
        <taxon>Skeletonema marinoi-dohrnii complex</taxon>
    </lineage>
</organism>
<feature type="compositionally biased region" description="Polar residues" evidence="1">
    <location>
        <begin position="1126"/>
        <end position="1138"/>
    </location>
</feature>
<feature type="region of interest" description="Disordered" evidence="1">
    <location>
        <begin position="602"/>
        <end position="796"/>
    </location>
</feature>
<feature type="region of interest" description="Disordered" evidence="1">
    <location>
        <begin position="1021"/>
        <end position="1044"/>
    </location>
</feature>
<feature type="compositionally biased region" description="Polar residues" evidence="1">
    <location>
        <begin position="1164"/>
        <end position="1173"/>
    </location>
</feature>
<feature type="compositionally biased region" description="Acidic residues" evidence="1">
    <location>
        <begin position="374"/>
        <end position="384"/>
    </location>
</feature>
<proteinExistence type="predicted"/>
<feature type="compositionally biased region" description="Polar residues" evidence="1">
    <location>
        <begin position="784"/>
        <end position="793"/>
    </location>
</feature>
<name>A0A7S2LWG0_9STRA</name>
<feature type="region of interest" description="Disordered" evidence="1">
    <location>
        <begin position="351"/>
        <end position="420"/>
    </location>
</feature>
<feature type="compositionally biased region" description="Low complexity" evidence="1">
    <location>
        <begin position="223"/>
        <end position="241"/>
    </location>
</feature>
<dbReference type="Gene3D" id="1.10.238.10">
    <property type="entry name" value="EF-hand"/>
    <property type="match status" value="1"/>
</dbReference>
<protein>
    <submittedName>
        <fullName evidence="2">Uncharacterized protein</fullName>
    </submittedName>
</protein>
<accession>A0A7S2LWG0</accession>
<feature type="compositionally biased region" description="Polar residues" evidence="1">
    <location>
        <begin position="317"/>
        <end position="336"/>
    </location>
</feature>
<feature type="region of interest" description="Disordered" evidence="1">
    <location>
        <begin position="1121"/>
        <end position="1295"/>
    </location>
</feature>
<feature type="compositionally biased region" description="Polar residues" evidence="1">
    <location>
        <begin position="408"/>
        <end position="420"/>
    </location>
</feature>
<evidence type="ECO:0000313" key="2">
    <source>
        <dbReference type="EMBL" id="CAD9616358.1"/>
    </source>
</evidence>
<feature type="region of interest" description="Disordered" evidence="1">
    <location>
        <begin position="310"/>
        <end position="336"/>
    </location>
</feature>
<sequence length="1568" mass="167035">MNPVLIQTIATATSATVVRINTKITMSSQQLQYRPTTLERAYASHLLQTYFQTPPTPNSDTTPLRVSGRQAVPFLTTSGVERTLLRLLWSVADPEAVGTLVIRNQFHVLLRLVAMAQAHFLPPLTTTAANNNDGRMMTDADKIEILTNTLRDNSHLVIALPTFSADTSCPSVAYLLGTFPSVVTAKENSLLDYSNNTSNNVGGDNVDISSMLTNHDLQYQLWQQQNQQQQDNSQGGEQNNNMMSVSDAFGSLPEVEDRPLPPLKFDTPTTTPAATVEDIKSLPLSTVVDNGDVTGEGELNNVMEEVSDEGFGDFDDSNNSMQTTNEGMGSDVNPTFSPASAAAAVVENDEDDFGGFESTPNNYNNDSDVKTESSAEDDSNEAENADSGFGDFSDSFPPPAPAMAEMTPSENNAAQGSVANTTEQTPEIALGNSVGNTLSMSDAFGSLVNQEDPPIQFGEMNAFEGVAGDANVVNESENVEEEDDFGNFGSADIIAAAAAAPVAEETKGHNNEDFNEGLTASSVGMSVFDAFGDVEDKPLPPLGGFPFIAIETGAPHSEEAEVDDDGFGFGSFEATVEAEPSNDDAPGDDNFGTFEGAAVTTTATEENDDAPVEDSFGTFEDAAEETADSTEPINDSHVEDSFGTFEGVGGEGDIVEIEENTDSHAEFPAITSDFPSLSQSDPFGSLPEVENLPLPPLTSPFFEEKKSLEAPTAEEEDDDFGDFDSPGAPDAFLSPHSEVDNSEQMVVSNEDDFGGFESTAFAVENNAEIESNNDDDASPEIAISEQSFPTPTIDTDLVPFSEEKKSHEDADIGGVAAASLDEVVGEEPKPSYGLSAFDAFGDIEDAPLPPLNGFAPSANNEIEATETGDMEVNYDESFGTFGMVETKPNVDAPADDSFGTFEDAAMSTVETPNVDTPVEDSFGTFEGVAEETAEPEPVVDDSFGTFEGVAHETGQAEGSVDAPVEDSFGTFEGVAEETAETRPIEVETLVEDSFGTFEGVGGEGETADMEQNIASQSEVPAISFGLPSPSPSDPFGALPEVENLPLPPFTSPPFVERKLENVALEVEENTPDSENDDFGDFGSVPVDDGSCDVLHLESKQMDEDDFGGFESTTPQVQANEDVFGSATDNTNDNTSSARSEVENDVDDFGDFGEAQVSAPPLDTASANIDASTTKNDEDDFGDFGEAQVSAPPLDTASMAIDAAENANNTDDTDDDFGFGDWGSGDWQGQAPEGNESASALVPDILSGGFDAFSDPAPESTAIAATDEQATPTTPNGENDDEFGSFEAPESGVTQDEGSEGFVFVENTESNSQVDAFGDFSSPASESFSAFDSGANEDKIMQPKLEEDNADGFGDFSSFDNGAQQLEEVKEGSQKSSLSRQELIGSEYTNLMEHLASIVSTVKSDVERGQKIIEYISKTLPSSDRAIIFKSSKLQNHVLGLAEFVRVVRCIAATIADVFCLSDNIDLQASHLPEWNDNPIIADAITIETLWSEINSRVIELGVLPRPPQLETVVEIRGRANIATVQQKTDLCHLTLQPFVDKPCTQSSVDWNGHKYMACAANLLLHRMS</sequence>
<feature type="region of interest" description="Disordered" evidence="1">
    <location>
        <begin position="1067"/>
        <end position="1086"/>
    </location>
</feature>
<feature type="compositionally biased region" description="Acidic residues" evidence="1">
    <location>
        <begin position="1067"/>
        <end position="1079"/>
    </location>
</feature>